<dbReference type="CDD" id="cd23081">
    <property type="entry name" value="cpPDZ_EcRseP-like"/>
    <property type="match status" value="1"/>
</dbReference>
<dbReference type="InterPro" id="IPR004387">
    <property type="entry name" value="Pept_M50_Zn"/>
</dbReference>
<comment type="caution">
    <text evidence="13">The sequence shown here is derived from an EMBL/GenBank/DDBJ whole genome shotgun (WGS) entry which is preliminary data.</text>
</comment>
<dbReference type="GO" id="GO:0016020">
    <property type="term" value="C:membrane"/>
    <property type="evidence" value="ECO:0007669"/>
    <property type="project" value="UniProtKB-SubCell"/>
</dbReference>
<feature type="transmembrane region" description="Helical" evidence="11">
    <location>
        <begin position="393"/>
        <end position="412"/>
    </location>
</feature>
<dbReference type="InterPro" id="IPR008915">
    <property type="entry name" value="Peptidase_M50"/>
</dbReference>
<dbReference type="RefSeq" id="WP_006588393.1">
    <property type="nucleotide sequence ID" value="NZ_CATOUV010000001.1"/>
</dbReference>
<dbReference type="Proteomes" id="UP001385848">
    <property type="component" value="Unassembled WGS sequence"/>
</dbReference>
<evidence type="ECO:0000256" key="5">
    <source>
        <dbReference type="ARBA" id="ARBA00022692"/>
    </source>
</evidence>
<dbReference type="GO" id="GO:0006508">
    <property type="term" value="P:proteolysis"/>
    <property type="evidence" value="ECO:0007669"/>
    <property type="project" value="UniProtKB-KW"/>
</dbReference>
<evidence type="ECO:0000256" key="6">
    <source>
        <dbReference type="ARBA" id="ARBA00022801"/>
    </source>
</evidence>
<proteinExistence type="inferred from homology"/>
<evidence type="ECO:0000313" key="16">
    <source>
        <dbReference type="Proteomes" id="UP001385848"/>
    </source>
</evidence>
<dbReference type="GO" id="GO:0046872">
    <property type="term" value="F:metal ion binding"/>
    <property type="evidence" value="ECO:0007669"/>
    <property type="project" value="UniProtKB-KW"/>
</dbReference>
<dbReference type="CDD" id="cd06163">
    <property type="entry name" value="S2P-M50_PDZ_RseP-like"/>
    <property type="match status" value="1"/>
</dbReference>
<feature type="domain" description="Peptidase M50" evidence="12">
    <location>
        <begin position="7"/>
        <end position="402"/>
    </location>
</feature>
<keyword evidence="6 11" id="KW-0378">Hydrolase</keyword>
<keyword evidence="5 11" id="KW-0812">Transmembrane</keyword>
<dbReference type="EC" id="3.4.24.-" evidence="11"/>
<evidence type="ECO:0000259" key="12">
    <source>
        <dbReference type="Pfam" id="PF02163"/>
    </source>
</evidence>
<keyword evidence="7 11" id="KW-0862">Zinc</keyword>
<comment type="cofactor">
    <cofactor evidence="1 11">
        <name>Zn(2+)</name>
        <dbReference type="ChEBI" id="CHEBI:29105"/>
    </cofactor>
</comment>
<keyword evidence="16" id="KW-1185">Reference proteome</keyword>
<dbReference type="PANTHER" id="PTHR42837">
    <property type="entry name" value="REGULATOR OF SIGMA-E PROTEASE RSEP"/>
    <property type="match status" value="1"/>
</dbReference>
<evidence type="ECO:0000256" key="7">
    <source>
        <dbReference type="ARBA" id="ARBA00022833"/>
    </source>
</evidence>
<organism evidence="13 15">
    <name type="scientific">Lactobacillus jensenii</name>
    <dbReference type="NCBI Taxonomy" id="109790"/>
    <lineage>
        <taxon>Bacteria</taxon>
        <taxon>Bacillati</taxon>
        <taxon>Bacillota</taxon>
        <taxon>Bacilli</taxon>
        <taxon>Lactobacillales</taxon>
        <taxon>Lactobacillaceae</taxon>
        <taxon>Lactobacillus</taxon>
    </lineage>
</organism>
<keyword evidence="9 11" id="KW-0482">Metalloprotease</keyword>
<protein>
    <recommendedName>
        <fullName evidence="11">Zinc metalloprotease</fullName>
        <ecNumber evidence="11">3.4.24.-</ecNumber>
    </recommendedName>
</protein>
<reference evidence="14 16" key="2">
    <citation type="submission" date="2024-04" db="EMBL/GenBank/DDBJ databases">
        <title>Three lactobacilli isolated from voided urine samples from females with type 2 diabetes.</title>
        <authorList>
            <person name="Kula A."/>
            <person name="Stegman N."/>
            <person name="Putonti C."/>
        </authorList>
    </citation>
    <scope>NUCLEOTIDE SEQUENCE [LARGE SCALE GENOMIC DNA]</scope>
    <source>
        <strain evidence="14 16">1855</strain>
    </source>
</reference>
<dbReference type="AlphaFoldDB" id="A0A5N1IFX0"/>
<evidence type="ECO:0000256" key="9">
    <source>
        <dbReference type="ARBA" id="ARBA00023049"/>
    </source>
</evidence>
<keyword evidence="4 13" id="KW-0645">Protease</keyword>
<dbReference type="NCBIfam" id="TIGR00054">
    <property type="entry name" value="RIP metalloprotease RseP"/>
    <property type="match status" value="1"/>
</dbReference>
<dbReference type="Gene3D" id="2.30.42.10">
    <property type="match status" value="1"/>
</dbReference>
<dbReference type="PANTHER" id="PTHR42837:SF2">
    <property type="entry name" value="MEMBRANE METALLOPROTEASE ARASP2, CHLOROPLASTIC-RELATED"/>
    <property type="match status" value="1"/>
</dbReference>
<dbReference type="SUPFAM" id="SSF50156">
    <property type="entry name" value="PDZ domain-like"/>
    <property type="match status" value="1"/>
</dbReference>
<evidence type="ECO:0000313" key="13">
    <source>
        <dbReference type="EMBL" id="KAA9324268.1"/>
    </source>
</evidence>
<evidence type="ECO:0000256" key="8">
    <source>
        <dbReference type="ARBA" id="ARBA00022989"/>
    </source>
</evidence>
<evidence type="ECO:0000313" key="14">
    <source>
        <dbReference type="EMBL" id="MEL0564734.1"/>
    </source>
</evidence>
<evidence type="ECO:0000313" key="15">
    <source>
        <dbReference type="Proteomes" id="UP000327236"/>
    </source>
</evidence>
<dbReference type="EMBL" id="VYWW01000002">
    <property type="protein sequence ID" value="KAA9324268.1"/>
    <property type="molecule type" value="Genomic_DNA"/>
</dbReference>
<dbReference type="KEGG" id="lje:BUE77_03890"/>
<keyword evidence="8 11" id="KW-1133">Transmembrane helix</keyword>
<feature type="transmembrane region" description="Helical" evidence="11">
    <location>
        <begin position="6"/>
        <end position="25"/>
    </location>
</feature>
<dbReference type="Proteomes" id="UP000327236">
    <property type="component" value="Unassembled WGS sequence"/>
</dbReference>
<evidence type="ECO:0000256" key="10">
    <source>
        <dbReference type="ARBA" id="ARBA00023136"/>
    </source>
</evidence>
<feature type="transmembrane region" description="Helical" evidence="11">
    <location>
        <begin position="174"/>
        <end position="193"/>
    </location>
</feature>
<evidence type="ECO:0000256" key="3">
    <source>
        <dbReference type="ARBA" id="ARBA00007931"/>
    </source>
</evidence>
<name>A0A5N1IFX0_LACJE</name>
<keyword evidence="11" id="KW-0479">Metal-binding</keyword>
<sequence length="417" mass="45793">MTTVLIFLVIFGLLVFVHEFGHFFVAKKSGVLVREFSIGMGPKLFQTRRKKTSYTIRWLPLGGYVRLAGKDDISTIDPGTNVILVLDEKGKVVRIDASESDILISGIPVQVTKADLVKELTIQGYENGDESKECTYSVDHDATIIDNTGTELSIAPEDTQFQNAKIWQKISTNIAGPLMNIILGFVIFIIWSISTVGPSTTTIARTLEHSPASTVLKKNDQIIAVNGKKVASFEDFSEKVAENKSKKMQVTVKRASGIKTFSLTPKLVKRNSEKVYQIGIFAKSDERFSVKLARGWNMAVNTTGLIFKAVGNLISHFSLNKLSGPVGIYSQTSQVSKFGLSAVVVFLAMISINLGIMNLLPIPGLDGGKLLLNLVELIRGKPIPEEHETAVEIAGVVFLLILIILVTGNDIYRYFIK</sequence>
<feature type="transmembrane region" description="Helical" evidence="11">
    <location>
        <begin position="298"/>
        <end position="317"/>
    </location>
</feature>
<gene>
    <name evidence="13" type="primary">rseP</name>
    <name evidence="14" type="ORF">AAC431_02180</name>
    <name evidence="13" type="ORF">F6H94_00760</name>
</gene>
<evidence type="ECO:0000256" key="1">
    <source>
        <dbReference type="ARBA" id="ARBA00001947"/>
    </source>
</evidence>
<reference evidence="13 15" key="1">
    <citation type="submission" date="2019-09" db="EMBL/GenBank/DDBJ databases">
        <title>Draft genome sequence assemblies of isolates from the urinary tract.</title>
        <authorList>
            <person name="Mores C.R."/>
            <person name="Putonti C."/>
            <person name="Wolfe A.J."/>
        </authorList>
    </citation>
    <scope>NUCLEOTIDE SEQUENCE [LARGE SCALE GENOMIC DNA]</scope>
    <source>
        <strain evidence="13 15">UMB246</strain>
    </source>
</reference>
<keyword evidence="10 11" id="KW-0472">Membrane</keyword>
<comment type="similarity">
    <text evidence="3 11">Belongs to the peptidase M50B family.</text>
</comment>
<evidence type="ECO:0000256" key="11">
    <source>
        <dbReference type="RuleBase" id="RU362031"/>
    </source>
</evidence>
<dbReference type="GeneID" id="31742847"/>
<comment type="subcellular location">
    <subcellularLocation>
        <location evidence="2">Membrane</location>
        <topology evidence="2">Multi-pass membrane protein</topology>
    </subcellularLocation>
</comment>
<accession>A0A5N1IFX0</accession>
<dbReference type="InterPro" id="IPR036034">
    <property type="entry name" value="PDZ_sf"/>
</dbReference>
<evidence type="ECO:0000256" key="4">
    <source>
        <dbReference type="ARBA" id="ARBA00022670"/>
    </source>
</evidence>
<dbReference type="EMBL" id="JBBVUL010000003">
    <property type="protein sequence ID" value="MEL0564734.1"/>
    <property type="molecule type" value="Genomic_DNA"/>
</dbReference>
<evidence type="ECO:0000256" key="2">
    <source>
        <dbReference type="ARBA" id="ARBA00004141"/>
    </source>
</evidence>
<dbReference type="GO" id="GO:0004222">
    <property type="term" value="F:metalloendopeptidase activity"/>
    <property type="evidence" value="ECO:0007669"/>
    <property type="project" value="InterPro"/>
</dbReference>
<dbReference type="Pfam" id="PF02163">
    <property type="entry name" value="Peptidase_M50"/>
    <property type="match status" value="1"/>
</dbReference>
<feature type="transmembrane region" description="Helical" evidence="11">
    <location>
        <begin position="338"/>
        <end position="360"/>
    </location>
</feature>
<dbReference type="OrthoDB" id="9782003at2"/>